<keyword evidence="3" id="KW-1185">Reference proteome</keyword>
<protein>
    <submittedName>
        <fullName evidence="2">Uncharacterized protein</fullName>
    </submittedName>
</protein>
<evidence type="ECO:0000313" key="2">
    <source>
        <dbReference type="EMBL" id="RCI11264.1"/>
    </source>
</evidence>
<feature type="region of interest" description="Disordered" evidence="1">
    <location>
        <begin position="77"/>
        <end position="97"/>
    </location>
</feature>
<evidence type="ECO:0000313" key="3">
    <source>
        <dbReference type="Proteomes" id="UP000253664"/>
    </source>
</evidence>
<organism evidence="2 3">
    <name type="scientific">Ophiocordyceps polyrhachis-furcata BCC 54312</name>
    <dbReference type="NCBI Taxonomy" id="1330021"/>
    <lineage>
        <taxon>Eukaryota</taxon>
        <taxon>Fungi</taxon>
        <taxon>Dikarya</taxon>
        <taxon>Ascomycota</taxon>
        <taxon>Pezizomycotina</taxon>
        <taxon>Sordariomycetes</taxon>
        <taxon>Hypocreomycetidae</taxon>
        <taxon>Hypocreales</taxon>
        <taxon>Ophiocordycipitaceae</taxon>
        <taxon>Ophiocordyceps</taxon>
    </lineage>
</organism>
<name>A0A367LA28_9HYPO</name>
<reference evidence="2 3" key="1">
    <citation type="journal article" date="2015" name="BMC Genomics">
        <title>Insights from the genome of Ophiocordyceps polyrhachis-furcata to pathogenicity and host specificity in insect fungi.</title>
        <authorList>
            <person name="Wichadakul D."/>
            <person name="Kobmoo N."/>
            <person name="Ingsriswang S."/>
            <person name="Tangphatsornruang S."/>
            <person name="Chantasingh D."/>
            <person name="Luangsa-ard J.J."/>
            <person name="Eurwilaichitr L."/>
        </authorList>
    </citation>
    <scope>NUCLEOTIDE SEQUENCE [LARGE SCALE GENOMIC DNA]</scope>
    <source>
        <strain evidence="2 3">BCC 54312</strain>
    </source>
</reference>
<gene>
    <name evidence="2" type="ORF">L249_7506</name>
</gene>
<dbReference type="EMBL" id="LKCN02000010">
    <property type="protein sequence ID" value="RCI11264.1"/>
    <property type="molecule type" value="Genomic_DNA"/>
</dbReference>
<proteinExistence type="predicted"/>
<comment type="caution">
    <text evidence="2">The sequence shown here is derived from an EMBL/GenBank/DDBJ whole genome shotgun (WGS) entry which is preliminary data.</text>
</comment>
<sequence>MYVKGKGKKNQNPAMRRPIREPRAVGIWEHGVYIASKRRSFKLSALHLITPVAGLVSSPNLVVKDLYAFADTNPLQQNPFLSSPPQPPFPLFSQPTG</sequence>
<evidence type="ECO:0000256" key="1">
    <source>
        <dbReference type="SAM" id="MobiDB-lite"/>
    </source>
</evidence>
<accession>A0A367LA28</accession>
<dbReference type="AlphaFoldDB" id="A0A367LA28"/>
<dbReference type="Proteomes" id="UP000253664">
    <property type="component" value="Unassembled WGS sequence"/>
</dbReference>